<feature type="chain" id="PRO_5009806081" description="DUF4139 domain-containing protein" evidence="1">
    <location>
        <begin position="22"/>
        <end position="384"/>
    </location>
</feature>
<dbReference type="PATRIC" id="fig|145458.8.peg.2066"/>
<gene>
    <name evidence="2" type="ORF">VT73_09100</name>
</gene>
<reference evidence="2 3" key="1">
    <citation type="submission" date="2015-04" db="EMBL/GenBank/DDBJ databases">
        <title>Draft genome sequence of Rathayibacter toxicus strain FH-142 (AKA 70134 or CS 32), a Western Australian isolate.</title>
        <authorList>
            <consortium name="Consortium for Microbial Forensics and Genomics (microFORGE)"/>
            <person name="Knight B.M."/>
            <person name="Roberts D.P."/>
            <person name="Lin D."/>
            <person name="Hari K."/>
            <person name="Fletcher J."/>
            <person name="Melcher U."/>
            <person name="Blagden T."/>
            <person name="Luster D.G."/>
            <person name="Sechler A.J."/>
            <person name="Schneider W.L."/>
            <person name="Winegar R.A."/>
        </authorList>
    </citation>
    <scope>NUCLEOTIDE SEQUENCE [LARGE SCALE GENOMIC DNA]</scope>
    <source>
        <strain evidence="2 3">FH142</strain>
    </source>
</reference>
<keyword evidence="1" id="KW-0732">Signal</keyword>
<dbReference type="Proteomes" id="UP000052979">
    <property type="component" value="Unassembled WGS sequence"/>
</dbReference>
<dbReference type="STRING" id="145458.APU90_01135"/>
<comment type="caution">
    <text evidence="2">The sequence shown here is derived from an EMBL/GenBank/DDBJ whole genome shotgun (WGS) entry which is preliminary data.</text>
</comment>
<evidence type="ECO:0000256" key="1">
    <source>
        <dbReference type="SAM" id="SignalP"/>
    </source>
</evidence>
<protein>
    <recommendedName>
        <fullName evidence="4">DUF4139 domain-containing protein</fullName>
    </recommendedName>
</protein>
<keyword evidence="3" id="KW-1185">Reference proteome</keyword>
<dbReference type="EMBL" id="LBFI01000053">
    <property type="protein sequence ID" value="KKM44657.1"/>
    <property type="molecule type" value="Genomic_DNA"/>
</dbReference>
<dbReference type="AlphaFoldDB" id="A0A0U1PSA5"/>
<name>A0A0U1PSA5_9MICO</name>
<evidence type="ECO:0008006" key="4">
    <source>
        <dbReference type="Google" id="ProtNLM"/>
    </source>
</evidence>
<proteinExistence type="predicted"/>
<feature type="signal peptide" evidence="1">
    <location>
        <begin position="1"/>
        <end position="21"/>
    </location>
</feature>
<accession>A0A0U1PSA5</accession>
<evidence type="ECO:0000313" key="2">
    <source>
        <dbReference type="EMBL" id="KKM44657.1"/>
    </source>
</evidence>
<dbReference type="KEGG" id="rtc:APU90_01135"/>
<sequence length="384" mass="39844">MTLASTSATAAFAVAAPQASADPAVAHAVNAANATAQRVSFVSGEANMIKVASANFAAYSSVPFVQSHAVQFTNPVPFRVAIEFDRRIFNAGDTAVVSCGERYHAATTTLTAGEGQSPSHLQYDVPDIFDGRADAAVLLALPLTMQDIYPADGVDAPLPLVLSIFDDKDVELARREWKVTETKDLTTVWGAELTASWASTAVIDGVRTNPNGYRYPSALRCSSVGPHAIPVGSTLTIELDNTVLGSCTVAQVTSTSLVASATAQAATTAAGSVVAPAPASTPWAADAYAVESATQDHVLRTKITFMREIPAGSAVAIDLAVSQKSGNPTTTSFVYASAALAGPSGDDHWQRATGKYLVKDVIGLGNPRVSGTAEEKISRDKSNG</sequence>
<evidence type="ECO:0000313" key="3">
    <source>
        <dbReference type="Proteomes" id="UP000052979"/>
    </source>
</evidence>
<organism evidence="2 3">
    <name type="scientific">Rathayibacter toxicus</name>
    <dbReference type="NCBI Taxonomy" id="145458"/>
    <lineage>
        <taxon>Bacteria</taxon>
        <taxon>Bacillati</taxon>
        <taxon>Actinomycetota</taxon>
        <taxon>Actinomycetes</taxon>
        <taxon>Micrococcales</taxon>
        <taxon>Microbacteriaceae</taxon>
        <taxon>Rathayibacter</taxon>
    </lineage>
</organism>